<dbReference type="GO" id="GO:0046872">
    <property type="term" value="F:metal ion binding"/>
    <property type="evidence" value="ECO:0007669"/>
    <property type="project" value="UniProtKB-KW"/>
</dbReference>
<evidence type="ECO:0000256" key="12">
    <source>
        <dbReference type="RuleBase" id="RU003953"/>
    </source>
</evidence>
<feature type="domain" description="CBS" evidence="13">
    <location>
        <begin position="313"/>
        <end position="372"/>
    </location>
</feature>
<dbReference type="SUPFAM" id="SSF81301">
    <property type="entry name" value="Nucleotidyltransferase"/>
    <property type="match status" value="1"/>
</dbReference>
<dbReference type="Gene3D" id="3.10.580.10">
    <property type="entry name" value="CBS-domain"/>
    <property type="match status" value="1"/>
</dbReference>
<dbReference type="InterPro" id="IPR002646">
    <property type="entry name" value="PolA_pol_head_dom"/>
</dbReference>
<keyword evidence="8" id="KW-0547">Nucleotide-binding</keyword>
<dbReference type="CDD" id="cd05398">
    <property type="entry name" value="NT_ClassII-CCAase"/>
    <property type="match status" value="1"/>
</dbReference>
<evidence type="ECO:0000256" key="9">
    <source>
        <dbReference type="ARBA" id="ARBA00022842"/>
    </source>
</evidence>
<evidence type="ECO:0000256" key="3">
    <source>
        <dbReference type="ARBA" id="ARBA00022555"/>
    </source>
</evidence>
<dbReference type="Pfam" id="PF01368">
    <property type="entry name" value="DHH"/>
    <property type="match status" value="1"/>
</dbReference>
<accession>A0A4S4JX88</accession>
<evidence type="ECO:0000256" key="7">
    <source>
        <dbReference type="ARBA" id="ARBA00022723"/>
    </source>
</evidence>
<dbReference type="InterPro" id="IPR000644">
    <property type="entry name" value="CBS_dom"/>
</dbReference>
<dbReference type="GO" id="GO:0000049">
    <property type="term" value="F:tRNA binding"/>
    <property type="evidence" value="ECO:0007669"/>
    <property type="project" value="UniProtKB-KW"/>
</dbReference>
<dbReference type="Pfam" id="PF00571">
    <property type="entry name" value="CBS"/>
    <property type="match status" value="2"/>
</dbReference>
<dbReference type="PANTHER" id="PTHR47788">
    <property type="entry name" value="POLYA POLYMERASE"/>
    <property type="match status" value="1"/>
</dbReference>
<dbReference type="EMBL" id="JALP01000244">
    <property type="protein sequence ID" value="THG89340.1"/>
    <property type="molecule type" value="Genomic_DNA"/>
</dbReference>
<name>A0A4S4JX88_ALKAL</name>
<dbReference type="Gene3D" id="3.90.1640.10">
    <property type="entry name" value="inorganic pyrophosphatase (n-terminal core)"/>
    <property type="match status" value="1"/>
</dbReference>
<keyword evidence="3" id="KW-0820">tRNA-binding</keyword>
<gene>
    <name evidence="14" type="ORF">AJ85_18205</name>
</gene>
<dbReference type="SUPFAM" id="SSF64182">
    <property type="entry name" value="DHH phosphoesterases"/>
    <property type="match status" value="1"/>
</dbReference>
<dbReference type="SUPFAM" id="SSF81891">
    <property type="entry name" value="Poly A polymerase C-terminal region-like"/>
    <property type="match status" value="1"/>
</dbReference>
<dbReference type="InterPro" id="IPR038763">
    <property type="entry name" value="DHH_sf"/>
</dbReference>
<feature type="domain" description="CBS" evidence="13">
    <location>
        <begin position="376"/>
        <end position="432"/>
    </location>
</feature>
<dbReference type="RefSeq" id="WP_003321967.1">
    <property type="nucleotide sequence ID" value="NZ_ALPT02000054.1"/>
</dbReference>
<evidence type="ECO:0000256" key="6">
    <source>
        <dbReference type="ARBA" id="ARBA00022695"/>
    </source>
</evidence>
<evidence type="ECO:0000256" key="5">
    <source>
        <dbReference type="ARBA" id="ARBA00022694"/>
    </source>
</evidence>
<evidence type="ECO:0000259" key="13">
    <source>
        <dbReference type="PROSITE" id="PS51371"/>
    </source>
</evidence>
<evidence type="ECO:0000313" key="14">
    <source>
        <dbReference type="EMBL" id="THG89340.1"/>
    </source>
</evidence>
<dbReference type="AlphaFoldDB" id="A0A4S4JX88"/>
<dbReference type="CDD" id="cd04595">
    <property type="entry name" value="CBS_pair_DHH_polyA_Pol_assoc"/>
    <property type="match status" value="1"/>
</dbReference>
<keyword evidence="4 12" id="KW-0808">Transferase</keyword>
<dbReference type="InterPro" id="IPR001667">
    <property type="entry name" value="DDH_dom"/>
</dbReference>
<comment type="caution">
    <text evidence="14">The sequence shown here is derived from an EMBL/GenBank/DDBJ whole genome shotgun (WGS) entry which is preliminary data.</text>
</comment>
<sequence>MIIIHSHIQLDFDGFASMIAANKLFPEAKLVLPEKQKPELKQFLAIHRDSFSFFSSKEIDWSKVDTCVVVDTANPKRVEIPIEKLKEDVQFIVYDHHPPQTNSIQNAKEHIVQVGAAVTLLLEEIIENQLLITPFEATVFGLGLYSDTGSFTHDITTARDLEAASYLFHHGLDLSIITQFVQQTFSSTEQELFEVLLNNGEKGQIDGTSYYLTCHEQTEYINNLSFLTEKLMDTIDVDAIFSVVKMGKHVYVVGRAEGERVNIRPLIQKLGGNGHEKAASATIKNGETTRVIENLKQQLPTIVKPAITAKQIMSQPVKTIVESETIEHASLLMQQYGHSGLPVVTENGSLAGVISRKDVDKALRHALGHAPTKAYMTTNPVTISEDDTLETVQEMMIEHNIGRLLVLANKQLKGIISRSDIIEILYNHNYRSNLQERAAIHSVQNVSEHLQQLLSSELYNLLRLIGEKADKEALNAYLIGGFVRDLLLKKDNKDIDIVIEGDAIAFCQKIAAIMDGHFQEHPQFGTATLTLPSEIKIDFVSSRTEFYTGPAALPTVTYSNIKEDLARRDFTINAMAVKLNASSFGELLDYFQGKEDLVKGKIRILHTLSFIEDPTRIFRAIRFAHRFQYQLATQTKELAKAAGSSLMKLSKTRLRSELKLIIKEKDWPILFRELNDLFVWSHIFEVSPSPKAWELFDKLVKKEEKNEFILLTSLVFDQSSWFEKMQEFAVTNGEMTFLKNLKEIKNWPSPLTVEELHTRACAIPDHTLLFFSTAHKNLNQIIQDYVDKRNQLVPLVSGHDLKNLGFKPSPIFSQILMELELLQLSNKITNKTAAIKWVKENFQLQTP</sequence>
<comment type="similarity">
    <text evidence="2 12">Belongs to the tRNA nucleotidyltransferase/poly(A) polymerase family.</text>
</comment>
<dbReference type="OrthoDB" id="9805698at2"/>
<evidence type="ECO:0000256" key="2">
    <source>
        <dbReference type="ARBA" id="ARBA00007265"/>
    </source>
</evidence>
<evidence type="ECO:0000256" key="11">
    <source>
        <dbReference type="PROSITE-ProRule" id="PRU00703"/>
    </source>
</evidence>
<keyword evidence="7" id="KW-0479">Metal-binding</keyword>
<keyword evidence="11" id="KW-0129">CBS domain</keyword>
<keyword evidence="5" id="KW-0819">tRNA processing</keyword>
<dbReference type="Proteomes" id="UP000297014">
    <property type="component" value="Unassembled WGS sequence"/>
</dbReference>
<dbReference type="InterPro" id="IPR046342">
    <property type="entry name" value="CBS_dom_sf"/>
</dbReference>
<dbReference type="GO" id="GO:0008033">
    <property type="term" value="P:tRNA processing"/>
    <property type="evidence" value="ECO:0007669"/>
    <property type="project" value="UniProtKB-KW"/>
</dbReference>
<dbReference type="Gene3D" id="1.10.3090.10">
    <property type="entry name" value="cca-adding enzyme, domain 2"/>
    <property type="match status" value="1"/>
</dbReference>
<dbReference type="PANTHER" id="PTHR47788:SF1">
    <property type="entry name" value="A-ADDING TRNA NUCLEOTIDYLTRANSFERASE"/>
    <property type="match status" value="1"/>
</dbReference>
<dbReference type="SUPFAM" id="SSF54631">
    <property type="entry name" value="CBS-domain pair"/>
    <property type="match status" value="1"/>
</dbReference>
<dbReference type="GO" id="GO:0000166">
    <property type="term" value="F:nucleotide binding"/>
    <property type="evidence" value="ECO:0007669"/>
    <property type="project" value="UniProtKB-KW"/>
</dbReference>
<dbReference type="InterPro" id="IPR052390">
    <property type="entry name" value="tRNA_nt/polyA_polymerase"/>
</dbReference>
<reference evidence="14 15" key="1">
    <citation type="submission" date="2014-01" db="EMBL/GenBank/DDBJ databases">
        <title>Draft genome sequencing of Bacillus alcalophilus CGMCC 1.3604.</title>
        <authorList>
            <person name="Yang J."/>
            <person name="Diao L."/>
            <person name="Yang S."/>
        </authorList>
    </citation>
    <scope>NUCLEOTIDE SEQUENCE [LARGE SCALE GENOMIC DNA]</scope>
    <source>
        <strain evidence="14 15">CGMCC 1.3604</strain>
    </source>
</reference>
<dbReference type="Gene3D" id="3.30.460.10">
    <property type="entry name" value="Beta Polymerase, domain 2"/>
    <property type="match status" value="1"/>
</dbReference>
<dbReference type="InterPro" id="IPR043519">
    <property type="entry name" value="NT_sf"/>
</dbReference>
<evidence type="ECO:0000256" key="1">
    <source>
        <dbReference type="ARBA" id="ARBA00001946"/>
    </source>
</evidence>
<dbReference type="Pfam" id="PF01743">
    <property type="entry name" value="PolyA_pol"/>
    <property type="match status" value="1"/>
</dbReference>
<keyword evidence="6" id="KW-0548">Nucleotidyltransferase</keyword>
<dbReference type="Gene3D" id="3.10.310.30">
    <property type="match status" value="1"/>
</dbReference>
<comment type="cofactor">
    <cofactor evidence="1">
        <name>Mg(2+)</name>
        <dbReference type="ChEBI" id="CHEBI:18420"/>
    </cofactor>
</comment>
<evidence type="ECO:0000256" key="8">
    <source>
        <dbReference type="ARBA" id="ARBA00022741"/>
    </source>
</evidence>
<evidence type="ECO:0000256" key="10">
    <source>
        <dbReference type="ARBA" id="ARBA00022884"/>
    </source>
</evidence>
<evidence type="ECO:0000313" key="15">
    <source>
        <dbReference type="Proteomes" id="UP000297014"/>
    </source>
</evidence>
<dbReference type="GO" id="GO:0016779">
    <property type="term" value="F:nucleotidyltransferase activity"/>
    <property type="evidence" value="ECO:0007669"/>
    <property type="project" value="UniProtKB-KW"/>
</dbReference>
<dbReference type="PROSITE" id="PS51371">
    <property type="entry name" value="CBS"/>
    <property type="match status" value="2"/>
</dbReference>
<organism evidence="14 15">
    <name type="scientific">Alkalihalobacillus alcalophilus ATCC 27647 = CGMCC 1.3604</name>
    <dbReference type="NCBI Taxonomy" id="1218173"/>
    <lineage>
        <taxon>Bacteria</taxon>
        <taxon>Bacillati</taxon>
        <taxon>Bacillota</taxon>
        <taxon>Bacilli</taxon>
        <taxon>Bacillales</taxon>
        <taxon>Bacillaceae</taxon>
        <taxon>Alkalihalobacillus</taxon>
    </lineage>
</organism>
<evidence type="ECO:0000256" key="4">
    <source>
        <dbReference type="ARBA" id="ARBA00022679"/>
    </source>
</evidence>
<protein>
    <recommendedName>
        <fullName evidence="13">CBS domain-containing protein</fullName>
    </recommendedName>
</protein>
<dbReference type="SMART" id="SM00116">
    <property type="entry name" value="CBS"/>
    <property type="match status" value="2"/>
</dbReference>
<keyword evidence="9" id="KW-0460">Magnesium</keyword>
<keyword evidence="10 12" id="KW-0694">RNA-binding</keyword>
<proteinExistence type="inferred from homology"/>